<evidence type="ECO:0000313" key="2">
    <source>
        <dbReference type="EMBL" id="MDY8110372.1"/>
    </source>
</evidence>
<proteinExistence type="predicted"/>
<keyword evidence="3" id="KW-1185">Reference proteome</keyword>
<sequence length="112" mass="11608">MNLFLDGFISTFLYTPMRAPTPTEHSKAESVVVAKLGASAPAQAPSVNAAQAAARAQAMAKFTAWRLEATTNDVVPADHSRPAPQEPSGGTSVTGPIRMISPAAVKAAYAEV</sequence>
<organism evidence="2 3">
    <name type="scientific">Fulvimarina uroteuthidis</name>
    <dbReference type="NCBI Taxonomy" id="3098149"/>
    <lineage>
        <taxon>Bacteria</taxon>
        <taxon>Pseudomonadati</taxon>
        <taxon>Pseudomonadota</taxon>
        <taxon>Alphaproteobacteria</taxon>
        <taxon>Hyphomicrobiales</taxon>
        <taxon>Aurantimonadaceae</taxon>
        <taxon>Fulvimarina</taxon>
    </lineage>
</organism>
<protein>
    <submittedName>
        <fullName evidence="2">Uncharacterized protein</fullName>
    </submittedName>
</protein>
<gene>
    <name evidence="2" type="ORF">U0C82_14615</name>
</gene>
<name>A0ABU5I4Q4_9HYPH</name>
<accession>A0ABU5I4Q4</accession>
<dbReference type="RefSeq" id="WP_322187914.1">
    <property type="nucleotide sequence ID" value="NZ_JAXLPB010000005.1"/>
</dbReference>
<feature type="region of interest" description="Disordered" evidence="1">
    <location>
        <begin position="75"/>
        <end position="96"/>
    </location>
</feature>
<dbReference type="Proteomes" id="UP001294412">
    <property type="component" value="Unassembled WGS sequence"/>
</dbReference>
<evidence type="ECO:0000313" key="3">
    <source>
        <dbReference type="Proteomes" id="UP001294412"/>
    </source>
</evidence>
<comment type="caution">
    <text evidence="2">The sequence shown here is derived from an EMBL/GenBank/DDBJ whole genome shotgun (WGS) entry which is preliminary data.</text>
</comment>
<dbReference type="EMBL" id="JAXLPB010000005">
    <property type="protein sequence ID" value="MDY8110372.1"/>
    <property type="molecule type" value="Genomic_DNA"/>
</dbReference>
<reference evidence="2 3" key="1">
    <citation type="submission" date="2023-12" db="EMBL/GenBank/DDBJ databases">
        <title>Description of Novel Strain Fulvimarina sp. 2208YS6-2-32 isolated from Uroteuthis (Photololigo) edulis.</title>
        <authorList>
            <person name="Park J.-S."/>
        </authorList>
    </citation>
    <scope>NUCLEOTIDE SEQUENCE [LARGE SCALE GENOMIC DNA]</scope>
    <source>
        <strain evidence="2 3">2208YS6-2-32</strain>
    </source>
</reference>
<evidence type="ECO:0000256" key="1">
    <source>
        <dbReference type="SAM" id="MobiDB-lite"/>
    </source>
</evidence>